<evidence type="ECO:0000256" key="3">
    <source>
        <dbReference type="ARBA" id="ARBA00022840"/>
    </source>
</evidence>
<keyword evidence="3 7" id="KW-0067">ATP-binding</keyword>
<dbReference type="CDD" id="cd03221">
    <property type="entry name" value="ABCF_EF-3"/>
    <property type="match status" value="2"/>
</dbReference>
<gene>
    <name evidence="7" type="ORF">H6X83_07255</name>
</gene>
<dbReference type="AlphaFoldDB" id="A0A7G9WDL5"/>
<dbReference type="KEGG" id="caml:H6X83_07255"/>
<dbReference type="PROSITE" id="PS00211">
    <property type="entry name" value="ABC_TRANSPORTER_1"/>
    <property type="match status" value="2"/>
</dbReference>
<name>A0A7G9WDL5_9FIRM</name>
<dbReference type="RefSeq" id="WP_212505844.1">
    <property type="nucleotide sequence ID" value="NZ_CP060696.1"/>
</dbReference>
<dbReference type="InterPro" id="IPR003439">
    <property type="entry name" value="ABC_transporter-like_ATP-bd"/>
</dbReference>
<keyword evidence="1" id="KW-0677">Repeat</keyword>
<organism evidence="7 8">
    <name type="scientific">Caproicibacterium amylolyticum</name>
    <dbReference type="NCBI Taxonomy" id="2766537"/>
    <lineage>
        <taxon>Bacteria</taxon>
        <taxon>Bacillati</taxon>
        <taxon>Bacillota</taxon>
        <taxon>Clostridia</taxon>
        <taxon>Eubacteriales</taxon>
        <taxon>Oscillospiraceae</taxon>
        <taxon>Caproicibacterium</taxon>
    </lineage>
</organism>
<dbReference type="GO" id="GO:0016887">
    <property type="term" value="F:ATP hydrolysis activity"/>
    <property type="evidence" value="ECO:0007669"/>
    <property type="project" value="InterPro"/>
</dbReference>
<feature type="compositionally biased region" description="Low complexity" evidence="5">
    <location>
        <begin position="534"/>
        <end position="552"/>
    </location>
</feature>
<dbReference type="Gene3D" id="3.40.50.300">
    <property type="entry name" value="P-loop containing nucleotide triphosphate hydrolases"/>
    <property type="match status" value="2"/>
</dbReference>
<proteinExistence type="predicted"/>
<dbReference type="PANTHER" id="PTHR42855">
    <property type="entry name" value="ABC TRANSPORTER ATP-BINDING SUBUNIT"/>
    <property type="match status" value="1"/>
</dbReference>
<feature type="domain" description="ABC transporter" evidence="6">
    <location>
        <begin position="4"/>
        <end position="256"/>
    </location>
</feature>
<dbReference type="GO" id="GO:0005524">
    <property type="term" value="F:ATP binding"/>
    <property type="evidence" value="ECO:0007669"/>
    <property type="project" value="UniProtKB-KW"/>
</dbReference>
<keyword evidence="8" id="KW-1185">Reference proteome</keyword>
<evidence type="ECO:0000313" key="7">
    <source>
        <dbReference type="EMBL" id="QNO16777.1"/>
    </source>
</evidence>
<dbReference type="GO" id="GO:0003677">
    <property type="term" value="F:DNA binding"/>
    <property type="evidence" value="ECO:0007669"/>
    <property type="project" value="InterPro"/>
</dbReference>
<evidence type="ECO:0000256" key="1">
    <source>
        <dbReference type="ARBA" id="ARBA00022737"/>
    </source>
</evidence>
<dbReference type="FunFam" id="3.40.50.300:FF:000011">
    <property type="entry name" value="Putative ABC transporter ATP-binding component"/>
    <property type="match status" value="1"/>
</dbReference>
<dbReference type="SUPFAM" id="SSF52540">
    <property type="entry name" value="P-loop containing nucleoside triphosphate hydrolases"/>
    <property type="match status" value="2"/>
</dbReference>
<reference evidence="7 8" key="1">
    <citation type="submission" date="2020-08" db="EMBL/GenBank/DDBJ databases">
        <authorList>
            <person name="Ren C."/>
            <person name="Gu Y."/>
            <person name="Xu Y."/>
        </authorList>
    </citation>
    <scope>NUCLEOTIDE SEQUENCE [LARGE SCALE GENOMIC DNA]</scope>
    <source>
        <strain evidence="7 8">LBM18003</strain>
    </source>
</reference>
<feature type="coiled-coil region" evidence="4">
    <location>
        <begin position="252"/>
        <end position="301"/>
    </location>
</feature>
<dbReference type="PROSITE" id="PS50893">
    <property type="entry name" value="ABC_TRANSPORTER_2"/>
    <property type="match status" value="2"/>
</dbReference>
<dbReference type="Proteomes" id="UP000516046">
    <property type="component" value="Chromosome"/>
</dbReference>
<evidence type="ECO:0000256" key="4">
    <source>
        <dbReference type="SAM" id="Coils"/>
    </source>
</evidence>
<dbReference type="Pfam" id="PF16326">
    <property type="entry name" value="ABC_tran_CTD"/>
    <property type="match status" value="1"/>
</dbReference>
<dbReference type="InterPro" id="IPR017871">
    <property type="entry name" value="ABC_transporter-like_CS"/>
</dbReference>
<dbReference type="InterPro" id="IPR032781">
    <property type="entry name" value="ABC_tran_Xtn"/>
</dbReference>
<dbReference type="NCBIfam" id="NF000355">
    <property type="entry name" value="ribo_prot_ABC_F"/>
    <property type="match status" value="1"/>
</dbReference>
<dbReference type="InterPro" id="IPR027417">
    <property type="entry name" value="P-loop_NTPase"/>
</dbReference>
<dbReference type="InterPro" id="IPR032524">
    <property type="entry name" value="ABC_tran_C"/>
</dbReference>
<evidence type="ECO:0000256" key="2">
    <source>
        <dbReference type="ARBA" id="ARBA00022741"/>
    </source>
</evidence>
<evidence type="ECO:0000313" key="8">
    <source>
        <dbReference type="Proteomes" id="UP000516046"/>
    </source>
</evidence>
<sequence length="641" mass="72815">MALLSTSNLEKSFGTDVIFHGVSFEVQQSDRIGLVGVNGSGKTTLFKTITGEYTPDGGNIYQAKSTVLGYMEQHVCKDLDRTAYAEVLTVFSNLLNMEKELNELNNEISAHPTDQLIERQILLNDQFVQLGGLTCRARARSALLGLGFTDEQMGQVVGVLSGGQKAKLQLAKMLLSGANLLLLDEPTNHLDIQSVEWLEDFLRSWNGAFIVISHDRYFLDRLCGRIFEMGNGHLTTYKGNYTAFQEQKDLAELSAQRQYDNTQHEIKRMEDMVTQLRRWNREKSIRKAESKEKAIAKLESTLVVPEARQETMHFQFPVAQRSGNDVLKVENLALAFEGRILFQNVDLELHRSERVFLLGPNGCGKTSLFKTLLGQYEQMEGKVKFGANIDLGYYDQLQTGLHMEKRVIDEIWDTYPHMTETEVRSALAIFLFHGEDVFKPVAALSGGERARVLLLRLMLSKANFLLLDEPTNHLDIASSEALEAALQSYEGTLFIVSHDRYLINKLADRIYWLTPEGAVSYIGSYDSFLEQRKAQQAKNQETQQQEQPKENTYQQRKAQQAVLRKQKARLHRVEDRIEELESLTNILNDQLSNPELASDFEKAMELTQQLETARKESDNLLEEWEKLSQAVEESTAPSAEK</sequence>
<dbReference type="PANTHER" id="PTHR42855:SF2">
    <property type="entry name" value="DRUG RESISTANCE ABC TRANSPORTER,ATP-BINDING PROTEIN"/>
    <property type="match status" value="1"/>
</dbReference>
<dbReference type="Pfam" id="PF12848">
    <property type="entry name" value="ABC_tran_Xtn"/>
    <property type="match status" value="1"/>
</dbReference>
<feature type="domain" description="ABC transporter" evidence="6">
    <location>
        <begin position="327"/>
        <end position="541"/>
    </location>
</feature>
<evidence type="ECO:0000256" key="5">
    <source>
        <dbReference type="SAM" id="MobiDB-lite"/>
    </source>
</evidence>
<dbReference type="SMART" id="SM00382">
    <property type="entry name" value="AAA"/>
    <property type="match status" value="2"/>
</dbReference>
<feature type="region of interest" description="Disordered" evidence="5">
    <location>
        <begin position="533"/>
        <end position="556"/>
    </location>
</feature>
<dbReference type="InterPro" id="IPR051309">
    <property type="entry name" value="ABCF_ATPase"/>
</dbReference>
<dbReference type="Pfam" id="PF00005">
    <property type="entry name" value="ABC_tran"/>
    <property type="match status" value="2"/>
</dbReference>
<dbReference type="FunFam" id="3.40.50.300:FF:000309">
    <property type="entry name" value="ABC transporter ATP-binding protein"/>
    <property type="match status" value="1"/>
</dbReference>
<protein>
    <submittedName>
        <fullName evidence="7">ABC-F family ATP-binding cassette domain-containing protein</fullName>
    </submittedName>
</protein>
<keyword evidence="4" id="KW-0175">Coiled coil</keyword>
<keyword evidence="2" id="KW-0547">Nucleotide-binding</keyword>
<accession>A0A7G9WDL5</accession>
<evidence type="ECO:0000259" key="6">
    <source>
        <dbReference type="PROSITE" id="PS50893"/>
    </source>
</evidence>
<dbReference type="InterPro" id="IPR003593">
    <property type="entry name" value="AAA+_ATPase"/>
</dbReference>
<dbReference type="EMBL" id="CP060696">
    <property type="protein sequence ID" value="QNO16777.1"/>
    <property type="molecule type" value="Genomic_DNA"/>
</dbReference>